<name>A0A0F9TAU7_9ZZZZ</name>
<evidence type="ECO:0000256" key="1">
    <source>
        <dbReference type="SAM" id="Phobius"/>
    </source>
</evidence>
<keyword evidence="1" id="KW-0812">Transmembrane</keyword>
<accession>A0A0F9TAU7</accession>
<feature type="transmembrane region" description="Helical" evidence="1">
    <location>
        <begin position="12"/>
        <end position="36"/>
    </location>
</feature>
<keyword evidence="1" id="KW-1133">Transmembrane helix</keyword>
<reference evidence="2" key="1">
    <citation type="journal article" date="2015" name="Nature">
        <title>Complex archaea that bridge the gap between prokaryotes and eukaryotes.</title>
        <authorList>
            <person name="Spang A."/>
            <person name="Saw J.H."/>
            <person name="Jorgensen S.L."/>
            <person name="Zaremba-Niedzwiedzka K."/>
            <person name="Martijn J."/>
            <person name="Lind A.E."/>
            <person name="van Eijk R."/>
            <person name="Schleper C."/>
            <person name="Guy L."/>
            <person name="Ettema T.J."/>
        </authorList>
    </citation>
    <scope>NUCLEOTIDE SEQUENCE</scope>
</reference>
<protein>
    <submittedName>
        <fullName evidence="2">Uncharacterized protein</fullName>
    </submittedName>
</protein>
<sequence length="60" mass="6934">MTPIVSVYTVHNILYICVLAYTTTCSMYYSVGYTIYMIIIDDGIKWCNLIQVDRYKPGVN</sequence>
<evidence type="ECO:0000313" key="2">
    <source>
        <dbReference type="EMBL" id="KKN78330.1"/>
    </source>
</evidence>
<comment type="caution">
    <text evidence="2">The sequence shown here is derived from an EMBL/GenBank/DDBJ whole genome shotgun (WGS) entry which is preliminary data.</text>
</comment>
<dbReference type="EMBL" id="LAZR01000265">
    <property type="protein sequence ID" value="KKN78330.1"/>
    <property type="molecule type" value="Genomic_DNA"/>
</dbReference>
<proteinExistence type="predicted"/>
<organism evidence="2">
    <name type="scientific">marine sediment metagenome</name>
    <dbReference type="NCBI Taxonomy" id="412755"/>
    <lineage>
        <taxon>unclassified sequences</taxon>
        <taxon>metagenomes</taxon>
        <taxon>ecological metagenomes</taxon>
    </lineage>
</organism>
<keyword evidence="1" id="KW-0472">Membrane</keyword>
<gene>
    <name evidence="2" type="ORF">LCGC14_0351890</name>
</gene>
<dbReference type="AlphaFoldDB" id="A0A0F9TAU7"/>